<dbReference type="Proteomes" id="UP001279642">
    <property type="component" value="Unassembled WGS sequence"/>
</dbReference>
<gene>
    <name evidence="17" type="primary">hemA</name>
    <name evidence="17" type="ORF">SMD27_23910</name>
</gene>
<evidence type="ECO:0000256" key="15">
    <source>
        <dbReference type="RuleBase" id="RU910713"/>
    </source>
</evidence>
<sequence length="430" mass="47327">MDFEQFFKDQLRRLREENRYRVFADLERQAGRFPYALWREEAHGPAREVVVWCSNDYLGMGQHPAVLDAMRGSLMLNGAGAGGTRNISGTSHHHVLLEHALAEWHGKEAALLFTSGYISNETSLATLAKHLTNAVIYSDADNHASIISGIRNSRCEYRIFRHNDVEHLRELLAATEAERPKIVVFESVYSMDGDIAPLSAICDVAEEFGALTYLDEVHAVGLYGEHGAGIAERDGVADRITVIEGTMGKAFGLLGGYIAASAGLIDFVRSFAPGFIFTTSLPPMIAAGGLASLRVLRGAADLRARHQDRVRYLRRLLAGVGLPVMPNASHIVPVWVGDSSVCKAISDRLLMDYGIYVQPINYPTVPRGSERLRFTPSPFHSAEMIEKLVSALYECWHDRSFALDPTGTSSLPPSRNVLARSSAYEAVARN</sequence>
<comment type="caution">
    <text evidence="17">The sequence shown here is derived from an EMBL/GenBank/DDBJ whole genome shotgun (WGS) entry which is preliminary data.</text>
</comment>
<dbReference type="SUPFAM" id="SSF53383">
    <property type="entry name" value="PLP-dependent transferases"/>
    <property type="match status" value="1"/>
</dbReference>
<dbReference type="Gene3D" id="3.90.1150.10">
    <property type="entry name" value="Aspartate Aminotransferase, domain 1"/>
    <property type="match status" value="1"/>
</dbReference>
<comment type="similarity">
    <text evidence="3 14">Belongs to the class-II pyridoxal-phosphate-dependent aminotransferase family.</text>
</comment>
<organism evidence="17 18">
    <name type="scientific">Dongia soli</name>
    <dbReference type="NCBI Taxonomy" id="600628"/>
    <lineage>
        <taxon>Bacteria</taxon>
        <taxon>Pseudomonadati</taxon>
        <taxon>Pseudomonadota</taxon>
        <taxon>Alphaproteobacteria</taxon>
        <taxon>Rhodospirillales</taxon>
        <taxon>Dongiaceae</taxon>
        <taxon>Dongia</taxon>
    </lineage>
</organism>
<accession>A0ABU5ELK6</accession>
<protein>
    <recommendedName>
        <fullName evidence="5 15">5-aminolevulinate synthase</fullName>
        <ecNumber evidence="5 15">2.3.1.37</ecNumber>
    </recommendedName>
    <alternativeName>
        <fullName evidence="10 15">5-aminolevulinic acid synthase</fullName>
    </alternativeName>
    <alternativeName>
        <fullName evidence="11 15">Delta-ALA synthase</fullName>
    </alternativeName>
    <alternativeName>
        <fullName evidence="12 15">Delta-aminolevulinate synthase</fullName>
    </alternativeName>
</protein>
<dbReference type="InterPro" id="IPR001917">
    <property type="entry name" value="Aminotrans_II_pyridoxalP_BS"/>
</dbReference>
<keyword evidence="8 15" id="KW-0350">Heme biosynthesis</keyword>
<keyword evidence="18" id="KW-1185">Reference proteome</keyword>
<keyword evidence="9 15" id="KW-0012">Acyltransferase</keyword>
<evidence type="ECO:0000256" key="9">
    <source>
        <dbReference type="ARBA" id="ARBA00023315"/>
    </source>
</evidence>
<feature type="domain" description="Aminotransferase class I/classII large" evidence="16">
    <location>
        <begin position="48"/>
        <end position="392"/>
    </location>
</feature>
<evidence type="ECO:0000256" key="13">
    <source>
        <dbReference type="ARBA" id="ARBA00047654"/>
    </source>
</evidence>
<dbReference type="RefSeq" id="WP_320510978.1">
    <property type="nucleotide sequence ID" value="NZ_JAXCLW010000018.1"/>
</dbReference>
<evidence type="ECO:0000313" key="17">
    <source>
        <dbReference type="EMBL" id="MDY0885903.1"/>
    </source>
</evidence>
<dbReference type="Gene3D" id="3.40.640.10">
    <property type="entry name" value="Type I PLP-dependent aspartate aminotransferase-like (Major domain)"/>
    <property type="match status" value="1"/>
</dbReference>
<evidence type="ECO:0000256" key="5">
    <source>
        <dbReference type="ARBA" id="ARBA00013257"/>
    </source>
</evidence>
<dbReference type="PANTHER" id="PTHR13693:SF102">
    <property type="entry name" value="2-AMINO-3-KETOBUTYRATE COENZYME A LIGASE, MITOCHONDRIAL"/>
    <property type="match status" value="1"/>
</dbReference>
<evidence type="ECO:0000256" key="11">
    <source>
        <dbReference type="ARBA" id="ARBA00031945"/>
    </source>
</evidence>
<evidence type="ECO:0000256" key="8">
    <source>
        <dbReference type="ARBA" id="ARBA00023133"/>
    </source>
</evidence>
<dbReference type="NCBIfam" id="TIGR01821">
    <property type="entry name" value="5aminolev_synth"/>
    <property type="match status" value="1"/>
</dbReference>
<dbReference type="Pfam" id="PF00155">
    <property type="entry name" value="Aminotran_1_2"/>
    <property type="match status" value="1"/>
</dbReference>
<comment type="catalytic activity">
    <reaction evidence="13 15">
        <text>succinyl-CoA + glycine + H(+) = 5-aminolevulinate + CO2 + CoA</text>
        <dbReference type="Rhea" id="RHEA:12921"/>
        <dbReference type="ChEBI" id="CHEBI:15378"/>
        <dbReference type="ChEBI" id="CHEBI:16526"/>
        <dbReference type="ChEBI" id="CHEBI:57287"/>
        <dbReference type="ChEBI" id="CHEBI:57292"/>
        <dbReference type="ChEBI" id="CHEBI:57305"/>
        <dbReference type="ChEBI" id="CHEBI:356416"/>
        <dbReference type="EC" id="2.3.1.37"/>
    </reaction>
</comment>
<evidence type="ECO:0000313" key="18">
    <source>
        <dbReference type="Proteomes" id="UP001279642"/>
    </source>
</evidence>
<dbReference type="GO" id="GO:0003870">
    <property type="term" value="F:5-aminolevulinate synthase activity"/>
    <property type="evidence" value="ECO:0007669"/>
    <property type="project" value="UniProtKB-EC"/>
</dbReference>
<dbReference type="EMBL" id="JAXCLW010000018">
    <property type="protein sequence ID" value="MDY0885903.1"/>
    <property type="molecule type" value="Genomic_DNA"/>
</dbReference>
<dbReference type="InterPro" id="IPR010961">
    <property type="entry name" value="4pyrrol_synth_NH2levulA_synth"/>
</dbReference>
<evidence type="ECO:0000256" key="2">
    <source>
        <dbReference type="ARBA" id="ARBA00005029"/>
    </source>
</evidence>
<evidence type="ECO:0000256" key="6">
    <source>
        <dbReference type="ARBA" id="ARBA00022679"/>
    </source>
</evidence>
<dbReference type="PANTHER" id="PTHR13693">
    <property type="entry name" value="CLASS II AMINOTRANSFERASE/8-AMINO-7-OXONONANOATE SYNTHASE"/>
    <property type="match status" value="1"/>
</dbReference>
<comment type="subunit">
    <text evidence="4">Homodimer.</text>
</comment>
<dbReference type="EC" id="2.3.1.37" evidence="5 15"/>
<proteinExistence type="inferred from homology"/>
<evidence type="ECO:0000256" key="4">
    <source>
        <dbReference type="ARBA" id="ARBA00011738"/>
    </source>
</evidence>
<evidence type="ECO:0000256" key="12">
    <source>
        <dbReference type="ARBA" id="ARBA00032773"/>
    </source>
</evidence>
<comment type="cofactor">
    <cofactor evidence="1 14">
        <name>pyridoxal 5'-phosphate</name>
        <dbReference type="ChEBI" id="CHEBI:597326"/>
    </cofactor>
</comment>
<evidence type="ECO:0000256" key="1">
    <source>
        <dbReference type="ARBA" id="ARBA00001933"/>
    </source>
</evidence>
<dbReference type="InterPro" id="IPR004839">
    <property type="entry name" value="Aminotransferase_I/II_large"/>
</dbReference>
<comment type="pathway">
    <text evidence="2 15">Porphyrin-containing compound metabolism; protoporphyrin-IX biosynthesis; 5-aminolevulinate from glycine: step 1/1.</text>
</comment>
<dbReference type="InterPro" id="IPR015421">
    <property type="entry name" value="PyrdxlP-dep_Trfase_major"/>
</dbReference>
<dbReference type="PROSITE" id="PS00599">
    <property type="entry name" value="AA_TRANSFER_CLASS_2"/>
    <property type="match status" value="1"/>
</dbReference>
<dbReference type="InterPro" id="IPR015424">
    <property type="entry name" value="PyrdxlP-dep_Trfase"/>
</dbReference>
<dbReference type="InterPro" id="IPR015422">
    <property type="entry name" value="PyrdxlP-dep_Trfase_small"/>
</dbReference>
<evidence type="ECO:0000256" key="10">
    <source>
        <dbReference type="ARBA" id="ARBA00031691"/>
    </source>
</evidence>
<evidence type="ECO:0000259" key="16">
    <source>
        <dbReference type="Pfam" id="PF00155"/>
    </source>
</evidence>
<name>A0ABU5ELK6_9PROT</name>
<keyword evidence="7 14" id="KW-0663">Pyridoxal phosphate</keyword>
<reference evidence="17 18" key="1">
    <citation type="journal article" date="2016" name="Antonie Van Leeuwenhoek">
        <title>Dongia soli sp. nov., isolated from soil from Dokdo, Korea.</title>
        <authorList>
            <person name="Kim D.U."/>
            <person name="Lee H."/>
            <person name="Kim H."/>
            <person name="Kim S.G."/>
            <person name="Ka J.O."/>
        </authorList>
    </citation>
    <scope>NUCLEOTIDE SEQUENCE [LARGE SCALE GENOMIC DNA]</scope>
    <source>
        <strain evidence="17 18">D78</strain>
    </source>
</reference>
<keyword evidence="6 15" id="KW-0808">Transferase</keyword>
<evidence type="ECO:0000256" key="14">
    <source>
        <dbReference type="RuleBase" id="RU003693"/>
    </source>
</evidence>
<evidence type="ECO:0000256" key="7">
    <source>
        <dbReference type="ARBA" id="ARBA00022898"/>
    </source>
</evidence>
<dbReference type="CDD" id="cd06454">
    <property type="entry name" value="KBL_like"/>
    <property type="match status" value="1"/>
</dbReference>
<evidence type="ECO:0000256" key="3">
    <source>
        <dbReference type="ARBA" id="ARBA00008392"/>
    </source>
</evidence>
<dbReference type="InterPro" id="IPR050087">
    <property type="entry name" value="AON_synthase_class-II"/>
</dbReference>